<evidence type="ECO:0000256" key="1">
    <source>
        <dbReference type="SAM" id="Coils"/>
    </source>
</evidence>
<dbReference type="PANTHER" id="PTHR21459">
    <property type="entry name" value="PROTEIN CBG08968"/>
    <property type="match status" value="1"/>
</dbReference>
<organism evidence="2 3">
    <name type="scientific">Ditylenchus destructor</name>
    <dbReference type="NCBI Taxonomy" id="166010"/>
    <lineage>
        <taxon>Eukaryota</taxon>
        <taxon>Metazoa</taxon>
        <taxon>Ecdysozoa</taxon>
        <taxon>Nematoda</taxon>
        <taxon>Chromadorea</taxon>
        <taxon>Rhabditida</taxon>
        <taxon>Tylenchina</taxon>
        <taxon>Tylenchomorpha</taxon>
        <taxon>Sphaerularioidea</taxon>
        <taxon>Anguinidae</taxon>
        <taxon>Anguininae</taxon>
        <taxon>Ditylenchus</taxon>
    </lineage>
</organism>
<keyword evidence="1" id="KW-0175">Coiled coil</keyword>
<protein>
    <submittedName>
        <fullName evidence="2">Uncharacterized protein</fullName>
    </submittedName>
</protein>
<reference evidence="2" key="1">
    <citation type="submission" date="2022-01" db="EMBL/GenBank/DDBJ databases">
        <title>Genome Sequence Resource for Two Populations of Ditylenchus destructor, the Migratory Endoparasitic Phytonematode.</title>
        <authorList>
            <person name="Zhang H."/>
            <person name="Lin R."/>
            <person name="Xie B."/>
        </authorList>
    </citation>
    <scope>NUCLEOTIDE SEQUENCE</scope>
    <source>
        <strain evidence="2">BazhouSP</strain>
    </source>
</reference>
<dbReference type="AlphaFoldDB" id="A0AAD4MXR4"/>
<gene>
    <name evidence="2" type="ORF">DdX_11281</name>
</gene>
<feature type="coiled-coil region" evidence="1">
    <location>
        <begin position="65"/>
        <end position="132"/>
    </location>
</feature>
<dbReference type="PANTHER" id="PTHR21459:SF2">
    <property type="entry name" value="PROTEIN CBG08968"/>
    <property type="match status" value="1"/>
</dbReference>
<sequence>MTQSEEEHAWIEKLSATDAKKYLRHSLKREAELKARIAELSQSLLSATASIENTTKAIPNLVATNDRLSQTNVQLQDELKLLREQQNNLNKAESTQYGQPPLFQDQFMEMIAEMEQRKSKAFRAVLERAEEKDSDDETTQSDQKLIETIISSNPSVKLPQPTDIYRHGTKKPERNRIIKMQFATTKERDSFVRNFRFAKAESNNVPQKIRCRRDMTQNELSKLYAYRKQCYEKNQEAGQVICQLNEFDLKIVNLSKPRPFRTA</sequence>
<dbReference type="Proteomes" id="UP001201812">
    <property type="component" value="Unassembled WGS sequence"/>
</dbReference>
<dbReference type="EMBL" id="JAKKPZ010000030">
    <property type="protein sequence ID" value="KAI1709494.1"/>
    <property type="molecule type" value="Genomic_DNA"/>
</dbReference>
<evidence type="ECO:0000313" key="3">
    <source>
        <dbReference type="Proteomes" id="UP001201812"/>
    </source>
</evidence>
<keyword evidence="3" id="KW-1185">Reference proteome</keyword>
<name>A0AAD4MXR4_9BILA</name>
<evidence type="ECO:0000313" key="2">
    <source>
        <dbReference type="EMBL" id="KAI1709494.1"/>
    </source>
</evidence>
<accession>A0AAD4MXR4</accession>
<proteinExistence type="predicted"/>
<comment type="caution">
    <text evidence="2">The sequence shown here is derived from an EMBL/GenBank/DDBJ whole genome shotgun (WGS) entry which is preliminary data.</text>
</comment>